<keyword evidence="4" id="KW-0472">Membrane</keyword>
<dbReference type="GO" id="GO:0005576">
    <property type="term" value="C:extracellular region"/>
    <property type="evidence" value="ECO:0007669"/>
    <property type="project" value="UniProtKB-SubCell"/>
</dbReference>
<evidence type="ECO:0000313" key="7">
    <source>
        <dbReference type="EMBL" id="KAF7987245.1"/>
    </source>
</evidence>
<dbReference type="AlphaFoldDB" id="A0A835CNN2"/>
<dbReference type="SMART" id="SM00280">
    <property type="entry name" value="KAZAL"/>
    <property type="match status" value="1"/>
</dbReference>
<keyword evidence="8" id="KW-1185">Reference proteome</keyword>
<dbReference type="Proteomes" id="UP000639338">
    <property type="component" value="Unassembled WGS sequence"/>
</dbReference>
<feature type="domain" description="Ig-like" evidence="5">
    <location>
        <begin position="687"/>
        <end position="788"/>
    </location>
</feature>
<evidence type="ECO:0000313" key="8">
    <source>
        <dbReference type="Proteomes" id="UP000639338"/>
    </source>
</evidence>
<dbReference type="GO" id="GO:0005520">
    <property type="term" value="F:insulin-like growth factor binding"/>
    <property type="evidence" value="ECO:0007669"/>
    <property type="project" value="InterPro"/>
</dbReference>
<feature type="domain" description="Kazal-like" evidence="6">
    <location>
        <begin position="620"/>
        <end position="685"/>
    </location>
</feature>
<dbReference type="PROSITE" id="PS51465">
    <property type="entry name" value="KAZAL_2"/>
    <property type="match status" value="1"/>
</dbReference>
<dbReference type="GO" id="GO:0001558">
    <property type="term" value="P:regulation of cell growth"/>
    <property type="evidence" value="ECO:0007669"/>
    <property type="project" value="InterPro"/>
</dbReference>
<dbReference type="PANTHER" id="PTHR14186:SF19">
    <property type="entry name" value="INSULIN-LIKE GROWTH FACTOR-BINDING PROTEIN 7"/>
    <property type="match status" value="1"/>
</dbReference>
<dbReference type="InterPro" id="IPR013783">
    <property type="entry name" value="Ig-like_fold"/>
</dbReference>
<feature type="transmembrane region" description="Helical" evidence="4">
    <location>
        <begin position="536"/>
        <end position="557"/>
    </location>
</feature>
<keyword evidence="3" id="KW-0732">Signal</keyword>
<dbReference type="PANTHER" id="PTHR14186">
    <property type="entry name" value="INSULIN-LIKE GROWTH FACTOR BINDING PROTEIN-RELATED"/>
    <property type="match status" value="1"/>
</dbReference>
<evidence type="ECO:0000256" key="1">
    <source>
        <dbReference type="ARBA" id="ARBA00004613"/>
    </source>
</evidence>
<accession>A0A835CNN2</accession>
<dbReference type="PROSITE" id="PS50835">
    <property type="entry name" value="IG_LIKE"/>
    <property type="match status" value="1"/>
</dbReference>
<dbReference type="InterPro" id="IPR036179">
    <property type="entry name" value="Ig-like_dom_sf"/>
</dbReference>
<protein>
    <submittedName>
        <fullName evidence="7">Uncharacterized protein</fullName>
    </submittedName>
</protein>
<keyword evidence="4" id="KW-1133">Transmembrane helix</keyword>
<dbReference type="SUPFAM" id="SSF57184">
    <property type="entry name" value="Growth factor receptor domain"/>
    <property type="match status" value="1"/>
</dbReference>
<evidence type="ECO:0000256" key="3">
    <source>
        <dbReference type="ARBA" id="ARBA00022729"/>
    </source>
</evidence>
<dbReference type="InterPro" id="IPR011390">
    <property type="entry name" value="IGFBP_rP_mac25"/>
</dbReference>
<dbReference type="InterPro" id="IPR009030">
    <property type="entry name" value="Growth_fac_rcpt_cys_sf"/>
</dbReference>
<dbReference type="InterPro" id="IPR003598">
    <property type="entry name" value="Ig_sub2"/>
</dbReference>
<sequence length="790" mass="88682">MSGYDDTSKRHTGTGCCGTNCSQERNESLEDAERIRSCYCQENVGCIDRADCGGFRPWGTAATGACPGPCQCSEEEAWNLNRPPKPNCEWLANFSELRQQWSDHARKLNCKCCSCTPQHKAAPCKPCLPPIKDVNSSTNLNKKHCDNRLGGGACCSSNNYKTKKNYYPNDESNDEPCAPSTKPILKKKRSCEQTTPKGCMCQPMPRTCNCPHPVQVDVRADRECTCACPSSPECACPPSERKFSRAKVKCQNAKLCYTPRQQPGPKCRCTECQPSLPPPCDPCTSTKCRPLIPIIPNDKQIKYNNKLNHHHDDRYRKSSPCANNRKTKFSNLDRTECCSPLFYQASGQSDNYYKNFEEDQQVDEGVKDENFHDKIILKCQRNFDKSIDNYSMNFKKQSNYLDQDFSKNLIKNKQCTCGSSGKCNFCCSININRKSKESCKIEINTKKNNHDYDKTNNCNNIEEKNNDNCLKKKNNSRKTLKFIESLKRATKFFPSMKTKVTLVGDGVQMTKNVKNGLMSHLDSIGRTTFVPSSLTLISFILLILVAVIWTLGLTLYYRYHRAKKICTRCPESSTKCLLGSVKDPCNCCPAGLCAKFNGEPCWNSSIPNLSKKYLKDGFCAANYICQLRNDLLDGDEPEAICSCLEKSPACGSNNETYDTPCELHEEAMRIKNSTLKLKHLGPCPSRPWISSPLEDTSATMSQRVALNCEAKGFPVPDITWVFHSSDGSRVIKLPNDEHESAVHTSDGPENFMRNSWLQFSRISKQHTGTYQCIANNTIGVASTMAFVSLI</sequence>
<name>A0A835CNN2_APHGI</name>
<dbReference type="Gene3D" id="2.60.40.10">
    <property type="entry name" value="Immunoglobulins"/>
    <property type="match status" value="1"/>
</dbReference>
<gene>
    <name evidence="7" type="ORF">HCN44_003007</name>
</gene>
<keyword evidence="2" id="KW-0964">Secreted</keyword>
<keyword evidence="4" id="KW-0812">Transmembrane</keyword>
<evidence type="ECO:0000256" key="4">
    <source>
        <dbReference type="SAM" id="Phobius"/>
    </source>
</evidence>
<dbReference type="GO" id="GO:0009966">
    <property type="term" value="P:regulation of signal transduction"/>
    <property type="evidence" value="ECO:0007669"/>
    <property type="project" value="TreeGrafter"/>
</dbReference>
<evidence type="ECO:0000256" key="2">
    <source>
        <dbReference type="ARBA" id="ARBA00022525"/>
    </source>
</evidence>
<dbReference type="SUPFAM" id="SSF100895">
    <property type="entry name" value="Kazal-type serine protease inhibitors"/>
    <property type="match status" value="1"/>
</dbReference>
<dbReference type="OrthoDB" id="5985519at2759"/>
<dbReference type="PROSITE" id="PS00652">
    <property type="entry name" value="TNFR_NGFR_1"/>
    <property type="match status" value="1"/>
</dbReference>
<dbReference type="InterPro" id="IPR036058">
    <property type="entry name" value="Kazal_dom_sf"/>
</dbReference>
<reference evidence="7 8" key="1">
    <citation type="submission" date="2020-08" db="EMBL/GenBank/DDBJ databases">
        <title>Aphidius gifuensis genome sequencing and assembly.</title>
        <authorList>
            <person name="Du Z."/>
        </authorList>
    </citation>
    <scope>NUCLEOTIDE SEQUENCE [LARGE SCALE GENOMIC DNA]</scope>
    <source>
        <strain evidence="7">YNYX2018</strain>
        <tissue evidence="7">Adults</tissue>
    </source>
</reference>
<comment type="subcellular location">
    <subcellularLocation>
        <location evidence="1">Secreted</location>
    </subcellularLocation>
</comment>
<dbReference type="EMBL" id="JACMRX010000006">
    <property type="protein sequence ID" value="KAF7987245.1"/>
    <property type="molecule type" value="Genomic_DNA"/>
</dbReference>
<proteinExistence type="predicted"/>
<dbReference type="Gene3D" id="3.30.60.30">
    <property type="match status" value="1"/>
</dbReference>
<organism evidence="7 8">
    <name type="scientific">Aphidius gifuensis</name>
    <name type="common">Parasitoid wasp</name>
    <dbReference type="NCBI Taxonomy" id="684658"/>
    <lineage>
        <taxon>Eukaryota</taxon>
        <taxon>Metazoa</taxon>
        <taxon>Ecdysozoa</taxon>
        <taxon>Arthropoda</taxon>
        <taxon>Hexapoda</taxon>
        <taxon>Insecta</taxon>
        <taxon>Pterygota</taxon>
        <taxon>Neoptera</taxon>
        <taxon>Endopterygota</taxon>
        <taxon>Hymenoptera</taxon>
        <taxon>Apocrita</taxon>
        <taxon>Ichneumonoidea</taxon>
        <taxon>Braconidae</taxon>
        <taxon>Aphidiinae</taxon>
        <taxon>Aphidius</taxon>
    </lineage>
</organism>
<dbReference type="InterPro" id="IPR001368">
    <property type="entry name" value="TNFR/NGFR_Cys_rich_reg"/>
</dbReference>
<evidence type="ECO:0000259" key="6">
    <source>
        <dbReference type="PROSITE" id="PS51465"/>
    </source>
</evidence>
<comment type="caution">
    <text evidence="7">The sequence shown here is derived from an EMBL/GenBank/DDBJ whole genome shotgun (WGS) entry which is preliminary data.</text>
</comment>
<dbReference type="CDD" id="cd00104">
    <property type="entry name" value="KAZAL_FS"/>
    <property type="match status" value="1"/>
</dbReference>
<dbReference type="SUPFAM" id="SSF48726">
    <property type="entry name" value="Immunoglobulin"/>
    <property type="match status" value="1"/>
</dbReference>
<dbReference type="SMART" id="SM00409">
    <property type="entry name" value="IG"/>
    <property type="match status" value="1"/>
</dbReference>
<dbReference type="InterPro" id="IPR002350">
    <property type="entry name" value="Kazal_dom"/>
</dbReference>
<dbReference type="Pfam" id="PF13927">
    <property type="entry name" value="Ig_3"/>
    <property type="match status" value="1"/>
</dbReference>
<dbReference type="InterPro" id="IPR007110">
    <property type="entry name" value="Ig-like_dom"/>
</dbReference>
<evidence type="ECO:0000259" key="5">
    <source>
        <dbReference type="PROSITE" id="PS50835"/>
    </source>
</evidence>
<dbReference type="InterPro" id="IPR003599">
    <property type="entry name" value="Ig_sub"/>
</dbReference>
<dbReference type="SMART" id="SM00408">
    <property type="entry name" value="IGc2"/>
    <property type="match status" value="1"/>
</dbReference>